<gene>
    <name evidence="3" type="ORF">FIBSPDRAFT_896965</name>
</gene>
<evidence type="ECO:0000313" key="4">
    <source>
        <dbReference type="Proteomes" id="UP000076532"/>
    </source>
</evidence>
<dbReference type="Pfam" id="PF24883">
    <property type="entry name" value="NPHP3_N"/>
    <property type="match status" value="1"/>
</dbReference>
<evidence type="ECO:0000256" key="1">
    <source>
        <dbReference type="ARBA" id="ARBA00022737"/>
    </source>
</evidence>
<dbReference type="InterPro" id="IPR056884">
    <property type="entry name" value="NPHP3-like_N"/>
</dbReference>
<reference evidence="3 4" key="1">
    <citation type="journal article" date="2016" name="Mol. Biol. Evol.">
        <title>Comparative Genomics of Early-Diverging Mushroom-Forming Fungi Provides Insights into the Origins of Lignocellulose Decay Capabilities.</title>
        <authorList>
            <person name="Nagy L.G."/>
            <person name="Riley R."/>
            <person name="Tritt A."/>
            <person name="Adam C."/>
            <person name="Daum C."/>
            <person name="Floudas D."/>
            <person name="Sun H."/>
            <person name="Yadav J.S."/>
            <person name="Pangilinan J."/>
            <person name="Larsson K.H."/>
            <person name="Matsuura K."/>
            <person name="Barry K."/>
            <person name="Labutti K."/>
            <person name="Kuo R."/>
            <person name="Ohm R.A."/>
            <person name="Bhattacharya S.S."/>
            <person name="Shirouzu T."/>
            <person name="Yoshinaga Y."/>
            <person name="Martin F.M."/>
            <person name="Grigoriev I.V."/>
            <person name="Hibbett D.S."/>
        </authorList>
    </citation>
    <scope>NUCLEOTIDE SEQUENCE [LARGE SCALE GENOMIC DNA]</scope>
    <source>
        <strain evidence="3 4">CBS 109695</strain>
    </source>
</reference>
<name>A0A166CUM0_9AGAM</name>
<dbReference type="STRING" id="436010.A0A166CUM0"/>
<accession>A0A166CUM0</accession>
<dbReference type="EMBL" id="KV417624">
    <property type="protein sequence ID" value="KZP14018.1"/>
    <property type="molecule type" value="Genomic_DNA"/>
</dbReference>
<proteinExistence type="predicted"/>
<feature type="domain" description="Nephrocystin 3-like N-terminal" evidence="2">
    <location>
        <begin position="99"/>
        <end position="137"/>
    </location>
</feature>
<dbReference type="Proteomes" id="UP000076532">
    <property type="component" value="Unassembled WGS sequence"/>
</dbReference>
<keyword evidence="4" id="KW-1185">Reference proteome</keyword>
<dbReference type="OrthoDB" id="2928561at2759"/>
<protein>
    <recommendedName>
        <fullName evidence="2">Nephrocystin 3-like N-terminal domain-containing protein</fullName>
    </recommendedName>
</protein>
<dbReference type="AlphaFoldDB" id="A0A166CUM0"/>
<evidence type="ECO:0000259" key="2">
    <source>
        <dbReference type="Pfam" id="PF24883"/>
    </source>
</evidence>
<organism evidence="3 4">
    <name type="scientific">Athelia psychrophila</name>
    <dbReference type="NCBI Taxonomy" id="1759441"/>
    <lineage>
        <taxon>Eukaryota</taxon>
        <taxon>Fungi</taxon>
        <taxon>Dikarya</taxon>
        <taxon>Basidiomycota</taxon>
        <taxon>Agaricomycotina</taxon>
        <taxon>Agaricomycetes</taxon>
        <taxon>Agaricomycetidae</taxon>
        <taxon>Atheliales</taxon>
        <taxon>Atheliaceae</taxon>
        <taxon>Athelia</taxon>
    </lineage>
</organism>
<evidence type="ECO:0000313" key="3">
    <source>
        <dbReference type="EMBL" id="KZP14018.1"/>
    </source>
</evidence>
<keyword evidence="1" id="KW-0677">Repeat</keyword>
<sequence>MQMLFPAQFRAKSSPGKSSTCELGYPGQQLVKTIEFYTSGAFGAVNNVAGEYITQIANKGPVAKVSRLLSYAEGGNASQDPKLACFRTPAITTLSLRDFWMEGFAGSGKSAIAHTISQKFKQKGRLASSFFFSRGTTGADMLWPSQGVSKSPCQGIQ</sequence>